<evidence type="ECO:0000256" key="1">
    <source>
        <dbReference type="SAM" id="SignalP"/>
    </source>
</evidence>
<accession>A0A9Q0L911</accession>
<dbReference type="InterPro" id="IPR051200">
    <property type="entry name" value="Host-pathogen_enzymatic-act"/>
</dbReference>
<protein>
    <submittedName>
        <fullName evidence="2">Protein nirf</fullName>
    </submittedName>
</protein>
<sequence>MRKIPFFLLLICFVFFSINCQVFVKNSFNFPAGMSDAYSALVDENEKAFYFVDYQEYANSNLFKFDINTFGFINTLDLGVEKVSCGIIDKEKKVAYFGTDTNPAQIVKVNMETFEVVKNISLSQTITNLYSAQIDTQNQKAYFVSGTSSSAVAKIDLNSFTQESTLAISDSNRLGSVIDVPNAFLYVFTYSSLPKIHKIDLSTFSEVGSLSLASSETFPICGVIDSSSGYMYVGTETSPMKIVKVNLAQFTREGSITCPNNENSAYGAGIDPENHLAYFISASSLVRIDLSTFTRIDSLQFGSLSPHAMSIDLQKNSSFIAFQNSRIAEVDLKTFKTVEQEEIENYDYPQFILVDEEANMGYVGFENYGEIAKIDLTSFELIDYLSTDNQYGLLYYGEMDSQNGFAYFFVRHGLVITKVRLSDFSIAEVKQIYGVGEDNSTTGTSFDTKNNIIYVSFSESGNVSIYKFSAPGLEMLGILNLGFIATWKMFIDSLHGYLYSRLGNDPYTGITKIQLSDFTNAGSIDLSDYYIDTMALDSQHQYMYFGNEVSDSNSKEDSQWSQTCRVDLTTMSVIDCNEISGVQEFTASFVDPTRNDAFFFTNFYDSSDGDYEAAVIQIDTTSNKFLYNTSIGDYTQITIWAVDSSSQNAYFTPILENPVRFVQLSIPQQD</sequence>
<keyword evidence="3" id="KW-1185">Reference proteome</keyword>
<gene>
    <name evidence="2" type="ORF">M0811_02589</name>
</gene>
<dbReference type="EMBL" id="JAPDFW010000114">
    <property type="protein sequence ID" value="KAJ5068646.1"/>
    <property type="molecule type" value="Genomic_DNA"/>
</dbReference>
<dbReference type="InterPro" id="IPR015943">
    <property type="entry name" value="WD40/YVTN_repeat-like_dom_sf"/>
</dbReference>
<dbReference type="InterPro" id="IPR011048">
    <property type="entry name" value="Haem_d1_sf"/>
</dbReference>
<reference evidence="2" key="1">
    <citation type="submission" date="2022-10" db="EMBL/GenBank/DDBJ databases">
        <title>Novel sulphate-reducing endosymbionts in the free-living metamonad Anaeramoeba.</title>
        <authorList>
            <person name="Jerlstrom-Hultqvist J."/>
            <person name="Cepicka I."/>
            <person name="Gallot-Lavallee L."/>
            <person name="Salas-Leiva D."/>
            <person name="Curtis B.A."/>
            <person name="Zahonova K."/>
            <person name="Pipaliya S."/>
            <person name="Dacks J."/>
            <person name="Roger A.J."/>
        </authorList>
    </citation>
    <scope>NUCLEOTIDE SEQUENCE</scope>
    <source>
        <strain evidence="2">BMAN</strain>
    </source>
</reference>
<evidence type="ECO:0000313" key="2">
    <source>
        <dbReference type="EMBL" id="KAJ5068646.1"/>
    </source>
</evidence>
<dbReference type="AlphaFoldDB" id="A0A9Q0L911"/>
<dbReference type="SUPFAM" id="SSF51004">
    <property type="entry name" value="C-terminal (heme d1) domain of cytochrome cd1-nitrite reductase"/>
    <property type="match status" value="1"/>
</dbReference>
<name>A0A9Q0L911_ANAIG</name>
<feature type="signal peptide" evidence="1">
    <location>
        <begin position="1"/>
        <end position="20"/>
    </location>
</feature>
<dbReference type="SUPFAM" id="SSF63829">
    <property type="entry name" value="Calcium-dependent phosphotriesterase"/>
    <property type="match status" value="1"/>
</dbReference>
<evidence type="ECO:0000313" key="3">
    <source>
        <dbReference type="Proteomes" id="UP001149090"/>
    </source>
</evidence>
<dbReference type="PANTHER" id="PTHR47197:SF3">
    <property type="entry name" value="DIHYDRO-HEME D1 DEHYDROGENASE"/>
    <property type="match status" value="1"/>
</dbReference>
<dbReference type="PANTHER" id="PTHR47197">
    <property type="entry name" value="PROTEIN NIRF"/>
    <property type="match status" value="1"/>
</dbReference>
<feature type="chain" id="PRO_5040430661" evidence="1">
    <location>
        <begin position="21"/>
        <end position="670"/>
    </location>
</feature>
<dbReference type="Proteomes" id="UP001149090">
    <property type="component" value="Unassembled WGS sequence"/>
</dbReference>
<dbReference type="Gene3D" id="2.130.10.10">
    <property type="entry name" value="YVTN repeat-like/Quinoprotein amine dehydrogenase"/>
    <property type="match status" value="2"/>
</dbReference>
<comment type="caution">
    <text evidence="2">The sequence shown here is derived from an EMBL/GenBank/DDBJ whole genome shotgun (WGS) entry which is preliminary data.</text>
</comment>
<proteinExistence type="predicted"/>
<keyword evidence="1" id="KW-0732">Signal</keyword>
<organism evidence="2 3">
    <name type="scientific">Anaeramoeba ignava</name>
    <name type="common">Anaerobic marine amoeba</name>
    <dbReference type="NCBI Taxonomy" id="1746090"/>
    <lineage>
        <taxon>Eukaryota</taxon>
        <taxon>Metamonada</taxon>
        <taxon>Anaeramoebidae</taxon>
        <taxon>Anaeramoeba</taxon>
    </lineage>
</organism>